<proteinExistence type="predicted"/>
<evidence type="ECO:0000256" key="5">
    <source>
        <dbReference type="ARBA" id="ARBA00022840"/>
    </source>
</evidence>
<dbReference type="Proteomes" id="UP000238479">
    <property type="component" value="Chromosome 1"/>
</dbReference>
<gene>
    <name evidence="6" type="ORF">RchiOBHm_Chr1g0319121</name>
</gene>
<evidence type="ECO:0000256" key="1">
    <source>
        <dbReference type="ARBA" id="ARBA00022527"/>
    </source>
</evidence>
<dbReference type="Gramene" id="PRQ54937">
    <property type="protein sequence ID" value="PRQ54937"/>
    <property type="gene ID" value="RchiOBHm_Chr1g0319121"/>
</dbReference>
<evidence type="ECO:0000313" key="6">
    <source>
        <dbReference type="EMBL" id="PRQ54937.1"/>
    </source>
</evidence>
<dbReference type="EC" id="2.7.11.1" evidence="6"/>
<keyword evidence="7" id="KW-1185">Reference proteome</keyword>
<keyword evidence="4 6" id="KW-0418">Kinase</keyword>
<comment type="caution">
    <text evidence="6">The sequence shown here is derived from an EMBL/GenBank/DDBJ whole genome shotgun (WGS) entry which is preliminary data.</text>
</comment>
<dbReference type="GO" id="GO:0004674">
    <property type="term" value="F:protein serine/threonine kinase activity"/>
    <property type="evidence" value="ECO:0007669"/>
    <property type="project" value="UniProtKB-KW"/>
</dbReference>
<evidence type="ECO:0000256" key="2">
    <source>
        <dbReference type="ARBA" id="ARBA00022679"/>
    </source>
</evidence>
<evidence type="ECO:0000256" key="4">
    <source>
        <dbReference type="ARBA" id="ARBA00022777"/>
    </source>
</evidence>
<evidence type="ECO:0000256" key="3">
    <source>
        <dbReference type="ARBA" id="ARBA00022741"/>
    </source>
</evidence>
<dbReference type="STRING" id="74649.A0A2P6S8B5"/>
<keyword evidence="2 6" id="KW-0808">Transferase</keyword>
<evidence type="ECO:0000313" key="7">
    <source>
        <dbReference type="Proteomes" id="UP000238479"/>
    </source>
</evidence>
<keyword evidence="1 6" id="KW-0723">Serine/threonine-protein kinase</keyword>
<dbReference type="PANTHER" id="PTHR27002">
    <property type="entry name" value="RECEPTOR-LIKE SERINE/THREONINE-PROTEIN KINASE SD1-8"/>
    <property type="match status" value="1"/>
</dbReference>
<dbReference type="GO" id="GO:0005524">
    <property type="term" value="F:ATP binding"/>
    <property type="evidence" value="ECO:0007669"/>
    <property type="project" value="UniProtKB-KW"/>
</dbReference>
<organism evidence="6 7">
    <name type="scientific">Rosa chinensis</name>
    <name type="common">China rose</name>
    <dbReference type="NCBI Taxonomy" id="74649"/>
    <lineage>
        <taxon>Eukaryota</taxon>
        <taxon>Viridiplantae</taxon>
        <taxon>Streptophyta</taxon>
        <taxon>Embryophyta</taxon>
        <taxon>Tracheophyta</taxon>
        <taxon>Spermatophyta</taxon>
        <taxon>Magnoliopsida</taxon>
        <taxon>eudicotyledons</taxon>
        <taxon>Gunneridae</taxon>
        <taxon>Pentapetalae</taxon>
        <taxon>rosids</taxon>
        <taxon>fabids</taxon>
        <taxon>Rosales</taxon>
        <taxon>Rosaceae</taxon>
        <taxon>Rosoideae</taxon>
        <taxon>Rosoideae incertae sedis</taxon>
        <taxon>Rosa</taxon>
    </lineage>
</organism>
<dbReference type="AlphaFoldDB" id="A0A2P6S8B5"/>
<accession>A0A2P6S8B5</accession>
<sequence>MVPVKSDACRYMSPEYAMGGMFSEKSDAWNLWNEDKGLELVDETLGDSNSSLKVLKCMHIGLLCV</sequence>
<protein>
    <submittedName>
        <fullName evidence="6">Putative non-specific serine/threonine protein kinase</fullName>
        <ecNumber evidence="6">2.7.11.1</ecNumber>
    </submittedName>
</protein>
<name>A0A2P6S8B5_ROSCH</name>
<keyword evidence="5" id="KW-0067">ATP-binding</keyword>
<dbReference type="EMBL" id="PDCK01000039">
    <property type="protein sequence ID" value="PRQ54937.1"/>
    <property type="molecule type" value="Genomic_DNA"/>
</dbReference>
<dbReference type="PANTHER" id="PTHR27002:SF422">
    <property type="entry name" value="RECEPTOR-LIKE SERINE_THREONINE-PROTEIN KINASE"/>
    <property type="match status" value="1"/>
</dbReference>
<dbReference type="GO" id="GO:0005886">
    <property type="term" value="C:plasma membrane"/>
    <property type="evidence" value="ECO:0007669"/>
    <property type="project" value="TreeGrafter"/>
</dbReference>
<reference evidence="6 7" key="1">
    <citation type="journal article" date="2018" name="Nat. Genet.">
        <title>The Rosa genome provides new insights in the design of modern roses.</title>
        <authorList>
            <person name="Bendahmane M."/>
        </authorList>
    </citation>
    <scope>NUCLEOTIDE SEQUENCE [LARGE SCALE GENOMIC DNA]</scope>
    <source>
        <strain evidence="7">cv. Old Blush</strain>
    </source>
</reference>
<keyword evidence="3" id="KW-0547">Nucleotide-binding</keyword>